<keyword evidence="4" id="KW-0804">Transcription</keyword>
<dbReference type="PANTHER" id="PTHR47506:SF6">
    <property type="entry name" value="HTH-TYPE TRANSCRIPTIONAL REPRESSOR NEMR"/>
    <property type="match status" value="1"/>
</dbReference>
<evidence type="ECO:0000313" key="7">
    <source>
        <dbReference type="EMBL" id="MEE2033918.1"/>
    </source>
</evidence>
<evidence type="ECO:0000256" key="3">
    <source>
        <dbReference type="ARBA" id="ARBA00023125"/>
    </source>
</evidence>
<dbReference type="InterPro" id="IPR001647">
    <property type="entry name" value="HTH_TetR"/>
</dbReference>
<keyword evidence="8" id="KW-1185">Reference proteome</keyword>
<feature type="domain" description="HTH tetR-type" evidence="6">
    <location>
        <begin position="8"/>
        <end position="68"/>
    </location>
</feature>
<evidence type="ECO:0000256" key="1">
    <source>
        <dbReference type="ARBA" id="ARBA00022491"/>
    </source>
</evidence>
<reference evidence="7 8" key="1">
    <citation type="submission" date="2023-08" db="EMBL/GenBank/DDBJ databases">
        <authorList>
            <person name="Girao M."/>
            <person name="Carvalho M.F."/>
        </authorList>
    </citation>
    <scope>NUCLEOTIDE SEQUENCE [LARGE SCALE GENOMIC DNA]</scope>
    <source>
        <strain evidence="7 8">CC-R104</strain>
    </source>
</reference>
<dbReference type="PANTHER" id="PTHR47506">
    <property type="entry name" value="TRANSCRIPTIONAL REGULATORY PROTEIN"/>
    <property type="match status" value="1"/>
</dbReference>
<keyword evidence="1" id="KW-0678">Repressor</keyword>
<dbReference type="InterPro" id="IPR009057">
    <property type="entry name" value="Homeodomain-like_sf"/>
</dbReference>
<organism evidence="7 8">
    <name type="scientific">Rhodococcus chondri</name>
    <dbReference type="NCBI Taxonomy" id="3065941"/>
    <lineage>
        <taxon>Bacteria</taxon>
        <taxon>Bacillati</taxon>
        <taxon>Actinomycetota</taxon>
        <taxon>Actinomycetes</taxon>
        <taxon>Mycobacteriales</taxon>
        <taxon>Nocardiaceae</taxon>
        <taxon>Rhodococcus</taxon>
    </lineage>
</organism>
<dbReference type="Pfam" id="PF00440">
    <property type="entry name" value="TetR_N"/>
    <property type="match status" value="1"/>
</dbReference>
<evidence type="ECO:0000313" key="8">
    <source>
        <dbReference type="Proteomes" id="UP001331936"/>
    </source>
</evidence>
<name>A0ABU7JV64_9NOCA</name>
<dbReference type="Pfam" id="PF13977">
    <property type="entry name" value="TetR_C_6"/>
    <property type="match status" value="1"/>
</dbReference>
<evidence type="ECO:0000259" key="6">
    <source>
        <dbReference type="PROSITE" id="PS50977"/>
    </source>
</evidence>
<dbReference type="SUPFAM" id="SSF48498">
    <property type="entry name" value="Tetracyclin repressor-like, C-terminal domain"/>
    <property type="match status" value="1"/>
</dbReference>
<protein>
    <submittedName>
        <fullName evidence="7">TetR family transcriptional regulator C-terminal domain-containing protein</fullName>
    </submittedName>
</protein>
<feature type="DNA-binding region" description="H-T-H motif" evidence="5">
    <location>
        <begin position="31"/>
        <end position="50"/>
    </location>
</feature>
<dbReference type="EMBL" id="JAUZMZ010000108">
    <property type="protein sequence ID" value="MEE2033918.1"/>
    <property type="molecule type" value="Genomic_DNA"/>
</dbReference>
<comment type="caution">
    <text evidence="7">The sequence shown here is derived from an EMBL/GenBank/DDBJ whole genome shotgun (WGS) entry which is preliminary data.</text>
</comment>
<keyword evidence="2" id="KW-0805">Transcription regulation</keyword>
<dbReference type="InterPro" id="IPR039538">
    <property type="entry name" value="BetI_C"/>
</dbReference>
<dbReference type="RefSeq" id="WP_330153309.1">
    <property type="nucleotide sequence ID" value="NZ_JAUZMZ010000108.1"/>
</dbReference>
<evidence type="ECO:0000256" key="4">
    <source>
        <dbReference type="ARBA" id="ARBA00023163"/>
    </source>
</evidence>
<dbReference type="SUPFAM" id="SSF46689">
    <property type="entry name" value="Homeodomain-like"/>
    <property type="match status" value="1"/>
</dbReference>
<evidence type="ECO:0000256" key="5">
    <source>
        <dbReference type="PROSITE-ProRule" id="PRU00335"/>
    </source>
</evidence>
<dbReference type="Gene3D" id="1.10.357.10">
    <property type="entry name" value="Tetracycline Repressor, domain 2"/>
    <property type="match status" value="1"/>
</dbReference>
<keyword evidence="3 5" id="KW-0238">DNA-binding</keyword>
<evidence type="ECO:0000256" key="2">
    <source>
        <dbReference type="ARBA" id="ARBA00023015"/>
    </source>
</evidence>
<dbReference type="InterPro" id="IPR036271">
    <property type="entry name" value="Tet_transcr_reg_TetR-rel_C_sf"/>
</dbReference>
<dbReference type="Proteomes" id="UP001331936">
    <property type="component" value="Unassembled WGS sequence"/>
</dbReference>
<gene>
    <name evidence="7" type="ORF">Q8814_17660</name>
</gene>
<proteinExistence type="predicted"/>
<sequence>MPKLIDRDQRQQEIAEAVWRVIQRDGVGAVSVRDVAAEAGLSTGSLRHVFASKTELLAYSMRLVQERVLARVEAHLAVADPWERALAILDEFLPLDERRRSEMEVNLALIAEGPAHPMLTEIGLDAQRKLRTGCTRILAGLAREGLIASTCDLDAEAMRLHALIDGAAMHVLLGDTDTPQTAQRMIADHLRTLA</sequence>
<accession>A0ABU7JV64</accession>
<dbReference type="PROSITE" id="PS50977">
    <property type="entry name" value="HTH_TETR_2"/>
    <property type="match status" value="1"/>
</dbReference>